<sequence length="428" mass="45251">MTVTLSATLAANEDIERRRRAGERVLHLAFGEAGLPVHPALRDKLAAASERNGYGPVAGASGLRAAAAGYWTRRGLATDPELVVSGPGSKSLLYGLLLAIGGDIVLPMPSWVSYAAQADLVGSRPILVPAPSGEGGVPDPELVTAQVVRARAQGRTVSSVLVTLPDNPTGRLASPETVARLVEVARELDLTIISDEIYRDLVHDPSLPYVSPADLAPERTIITTGLSKSLALGGWRIGVARLPENDPLLRRQLLAVASEIWSAPAAPVQEAATYAFSDPPELTERIARSRRLHGLVARAVHERFVAAGADVPMPQGGFYLYPDLGHLRLGGSAEITKLLLEEHGIGVLPGHAFGDDPSAARVRVAVSLLYGDTAEERMTALTSPDPLRLPWIADNLDFLSAGLRELSARRHATAPKPRSALVPAPCGG</sequence>
<evidence type="ECO:0000256" key="2">
    <source>
        <dbReference type="ARBA" id="ARBA00007441"/>
    </source>
</evidence>
<organism evidence="8 9">
    <name type="scientific">Nonomuraea monospora</name>
    <dbReference type="NCBI Taxonomy" id="568818"/>
    <lineage>
        <taxon>Bacteria</taxon>
        <taxon>Bacillati</taxon>
        <taxon>Actinomycetota</taxon>
        <taxon>Actinomycetes</taxon>
        <taxon>Streptosporangiales</taxon>
        <taxon>Streptosporangiaceae</taxon>
        <taxon>Nonomuraea</taxon>
    </lineage>
</organism>
<dbReference type="Pfam" id="PF00155">
    <property type="entry name" value="Aminotran_1_2"/>
    <property type="match status" value="1"/>
</dbReference>
<evidence type="ECO:0000256" key="3">
    <source>
        <dbReference type="ARBA" id="ARBA00022576"/>
    </source>
</evidence>
<dbReference type="RefSeq" id="WP_344488164.1">
    <property type="nucleotide sequence ID" value="NZ_BAAAQX010000030.1"/>
</dbReference>
<dbReference type="InterPro" id="IPR004839">
    <property type="entry name" value="Aminotransferase_I/II_large"/>
</dbReference>
<evidence type="ECO:0000256" key="5">
    <source>
        <dbReference type="ARBA" id="ARBA00022898"/>
    </source>
</evidence>
<keyword evidence="3 6" id="KW-0032">Aminotransferase</keyword>
<dbReference type="SUPFAM" id="SSF53383">
    <property type="entry name" value="PLP-dependent transferases"/>
    <property type="match status" value="1"/>
</dbReference>
<dbReference type="PROSITE" id="PS00105">
    <property type="entry name" value="AA_TRANSFER_CLASS_1"/>
    <property type="match status" value="1"/>
</dbReference>
<keyword evidence="9" id="KW-1185">Reference proteome</keyword>
<feature type="domain" description="Aminotransferase class I/classII large" evidence="7">
    <location>
        <begin position="41"/>
        <end position="365"/>
    </location>
</feature>
<evidence type="ECO:0000256" key="1">
    <source>
        <dbReference type="ARBA" id="ARBA00001933"/>
    </source>
</evidence>
<comment type="similarity">
    <text evidence="2 6">Belongs to the class-I pyridoxal-phosphate-dependent aminotransferase family.</text>
</comment>
<dbReference type="InterPro" id="IPR050596">
    <property type="entry name" value="AspAT/PAT-like"/>
</dbReference>
<proteinExistence type="inferred from homology"/>
<keyword evidence="5" id="KW-0663">Pyridoxal phosphate</keyword>
<evidence type="ECO:0000313" key="9">
    <source>
        <dbReference type="Proteomes" id="UP001499843"/>
    </source>
</evidence>
<dbReference type="EC" id="2.6.1.-" evidence="6"/>
<dbReference type="InterPro" id="IPR015424">
    <property type="entry name" value="PyrdxlP-dep_Trfase"/>
</dbReference>
<comment type="cofactor">
    <cofactor evidence="1 6">
        <name>pyridoxal 5'-phosphate</name>
        <dbReference type="ChEBI" id="CHEBI:597326"/>
    </cofactor>
</comment>
<dbReference type="GO" id="GO:0008483">
    <property type="term" value="F:transaminase activity"/>
    <property type="evidence" value="ECO:0007669"/>
    <property type="project" value="UniProtKB-KW"/>
</dbReference>
<evidence type="ECO:0000259" key="7">
    <source>
        <dbReference type="Pfam" id="PF00155"/>
    </source>
</evidence>
<protein>
    <recommendedName>
        <fullName evidence="6">Aminotransferase</fullName>
        <ecNumber evidence="6">2.6.1.-</ecNumber>
    </recommendedName>
</protein>
<dbReference type="CDD" id="cd00609">
    <property type="entry name" value="AAT_like"/>
    <property type="match status" value="1"/>
</dbReference>
<dbReference type="InterPro" id="IPR015421">
    <property type="entry name" value="PyrdxlP-dep_Trfase_major"/>
</dbReference>
<dbReference type="EMBL" id="BAAAQX010000030">
    <property type="protein sequence ID" value="GAA2213083.1"/>
    <property type="molecule type" value="Genomic_DNA"/>
</dbReference>
<name>A0ABP5PR93_9ACTN</name>
<evidence type="ECO:0000313" key="8">
    <source>
        <dbReference type="EMBL" id="GAA2213083.1"/>
    </source>
</evidence>
<dbReference type="Proteomes" id="UP001499843">
    <property type="component" value="Unassembled WGS sequence"/>
</dbReference>
<reference evidence="9" key="1">
    <citation type="journal article" date="2019" name="Int. J. Syst. Evol. Microbiol.">
        <title>The Global Catalogue of Microorganisms (GCM) 10K type strain sequencing project: providing services to taxonomists for standard genome sequencing and annotation.</title>
        <authorList>
            <consortium name="The Broad Institute Genomics Platform"/>
            <consortium name="The Broad Institute Genome Sequencing Center for Infectious Disease"/>
            <person name="Wu L."/>
            <person name="Ma J."/>
        </authorList>
    </citation>
    <scope>NUCLEOTIDE SEQUENCE [LARGE SCALE GENOMIC DNA]</scope>
    <source>
        <strain evidence="9">JCM 16114</strain>
    </source>
</reference>
<keyword evidence="4 6" id="KW-0808">Transferase</keyword>
<dbReference type="PANTHER" id="PTHR46383">
    <property type="entry name" value="ASPARTATE AMINOTRANSFERASE"/>
    <property type="match status" value="1"/>
</dbReference>
<comment type="caution">
    <text evidence="8">The sequence shown here is derived from an EMBL/GenBank/DDBJ whole genome shotgun (WGS) entry which is preliminary data.</text>
</comment>
<dbReference type="InterPro" id="IPR004838">
    <property type="entry name" value="NHTrfase_class1_PyrdxlP-BS"/>
</dbReference>
<gene>
    <name evidence="8" type="ORF">GCM10009850_085450</name>
</gene>
<evidence type="ECO:0000256" key="6">
    <source>
        <dbReference type="RuleBase" id="RU000481"/>
    </source>
</evidence>
<evidence type="ECO:0000256" key="4">
    <source>
        <dbReference type="ARBA" id="ARBA00022679"/>
    </source>
</evidence>
<accession>A0ABP5PR93</accession>
<dbReference type="Gene3D" id="3.40.640.10">
    <property type="entry name" value="Type I PLP-dependent aspartate aminotransferase-like (Major domain)"/>
    <property type="match status" value="1"/>
</dbReference>
<dbReference type="PANTHER" id="PTHR46383:SF1">
    <property type="entry name" value="ASPARTATE AMINOTRANSFERASE"/>
    <property type="match status" value="1"/>
</dbReference>